<name>A0A070A0M4_CHLMR</name>
<accession>A0A070A0M4</accession>
<proteinExistence type="inferred from homology"/>
<dbReference type="Proteomes" id="UP000260363">
    <property type="component" value="Chromosome"/>
</dbReference>
<dbReference type="KEGG" id="cmm:NC80_01550"/>
<evidence type="ECO:0000256" key="1">
    <source>
        <dbReference type="ARBA" id="ARBA00008061"/>
    </source>
</evidence>
<dbReference type="InterPro" id="IPR014756">
    <property type="entry name" value="Ig_E-set"/>
</dbReference>
<dbReference type="GeneID" id="1246355"/>
<dbReference type="InterPro" id="IPR004193">
    <property type="entry name" value="Glyco_hydro_13_N"/>
</dbReference>
<evidence type="ECO:0000313" key="4">
    <source>
        <dbReference type="Proteomes" id="UP000260363"/>
    </source>
</evidence>
<dbReference type="STRING" id="83560.NC80_01550"/>
<dbReference type="InterPro" id="IPR013783">
    <property type="entry name" value="Ig-like_fold"/>
</dbReference>
<dbReference type="Pfam" id="PF02922">
    <property type="entry name" value="CBM_48"/>
    <property type="match status" value="1"/>
</dbReference>
<dbReference type="PANTHER" id="PTHR43002">
    <property type="entry name" value="GLYCOGEN DEBRANCHING ENZYME"/>
    <property type="match status" value="1"/>
</dbReference>
<dbReference type="SUPFAM" id="SSF81296">
    <property type="entry name" value="E set domains"/>
    <property type="match status" value="1"/>
</dbReference>
<dbReference type="GO" id="GO:0004553">
    <property type="term" value="F:hydrolase activity, hydrolyzing O-glycosyl compounds"/>
    <property type="evidence" value="ECO:0007669"/>
    <property type="project" value="InterPro"/>
</dbReference>
<dbReference type="SUPFAM" id="SSF51445">
    <property type="entry name" value="(Trans)glycosidases"/>
    <property type="match status" value="1"/>
</dbReference>
<reference evidence="3 4" key="1">
    <citation type="submission" date="2014-02" db="EMBL/GenBank/DDBJ databases">
        <authorList>
            <person name="Chen C."/>
            <person name="Conrad T.A."/>
            <person name="Zhou Z."/>
            <person name="Lai Z."/>
            <person name="Zhong G."/>
        </authorList>
    </citation>
    <scope>NUCLEOTIDE SEQUENCE [LARGE SCALE GENOMIC DNA]</scope>
    <source>
        <strain evidence="3 4">Nigg3-28</strain>
    </source>
</reference>
<dbReference type="InterPro" id="IPR017853">
    <property type="entry name" value="GH"/>
</dbReference>
<dbReference type="Gene3D" id="3.20.20.80">
    <property type="entry name" value="Glycosidases"/>
    <property type="match status" value="1"/>
</dbReference>
<organism evidence="3 4">
    <name type="scientific">Chlamydia muridarum</name>
    <dbReference type="NCBI Taxonomy" id="83560"/>
    <lineage>
        <taxon>Bacteria</taxon>
        <taxon>Pseudomonadati</taxon>
        <taxon>Chlamydiota</taxon>
        <taxon>Chlamydiia</taxon>
        <taxon>Chlamydiales</taxon>
        <taxon>Chlamydiaceae</taxon>
        <taxon>Chlamydia/Chlamydophila group</taxon>
        <taxon>Chlamydia</taxon>
    </lineage>
</organism>
<dbReference type="KEGG" id="cmg:NC81_01565"/>
<dbReference type="GO" id="GO:0005975">
    <property type="term" value="P:carbohydrate metabolic process"/>
    <property type="evidence" value="ECO:0007669"/>
    <property type="project" value="InterPro"/>
</dbReference>
<dbReference type="OMA" id="AFWRRDP"/>
<dbReference type="PATRIC" id="fig|83560.10.peg.319"/>
<dbReference type="EMBL" id="CP007217">
    <property type="protein sequence ID" value="AJR10398.1"/>
    <property type="molecule type" value="Genomic_DNA"/>
</dbReference>
<dbReference type="CDD" id="cd11326">
    <property type="entry name" value="AmyAc_Glg_debranch"/>
    <property type="match status" value="1"/>
</dbReference>
<gene>
    <name evidence="3" type="ORF">BD36_01675</name>
</gene>
<dbReference type="SMART" id="SM00642">
    <property type="entry name" value="Aamy"/>
    <property type="match status" value="1"/>
</dbReference>
<feature type="domain" description="Glycosyl hydrolase family 13 catalytic" evidence="2">
    <location>
        <begin position="148"/>
        <end position="541"/>
    </location>
</feature>
<dbReference type="AlphaFoldDB" id="A0A070A0M4"/>
<dbReference type="Pfam" id="PF00128">
    <property type="entry name" value="Alpha-amylase"/>
    <property type="match status" value="1"/>
</dbReference>
<comment type="similarity">
    <text evidence="1">Belongs to the glycosyl hydrolase 13 family.</text>
</comment>
<dbReference type="RefSeq" id="WP_010230122.1">
    <property type="nucleotide sequence ID" value="NZ_CP007217.1"/>
</dbReference>
<dbReference type="KEGG" id="cmx:DNC_01565"/>
<keyword evidence="3" id="KW-0378">Hydrolase</keyword>
<dbReference type="InterPro" id="IPR006047">
    <property type="entry name" value="GH13_cat_dom"/>
</dbReference>
<dbReference type="Gene3D" id="2.60.40.10">
    <property type="entry name" value="Immunoglobulins"/>
    <property type="match status" value="1"/>
</dbReference>
<protein>
    <submittedName>
        <fullName evidence="3">Glycogen hydrolase</fullName>
    </submittedName>
</protein>
<sequence length="666" mass="76233">MGSLSIHLTTPLPLGAQKLSSDRYRFSLVAPRAQQVILVLLDPFSEIHEIPLSSTDHRTGAIWHIEISGISNEWSYAYKLRQSDSAFPNFSTNAYIADPYSKNIFSPQLFGSSKQPNDYTFSYLKQEDFDWEGDTPLRLPKENYFIYEMHVRSFTQDPSSQVTHPGTFLGIIEKIDHLKKLGVNAVELLPIFEFDETIHPFKNKDFPHLCNYWGYSSINFFCPSRRYTYGTDPCAPAREFKTLVKTLHRAGIEVILDVVFNHTGFEGTSCPLPWIDLESYYMVNDNGDLLNFSGCGNTVNTNTPIAIKWILDALRYWVQEMHVDGFRFDLAAVFSRDLQGVPRSLTPILQAISSDSILSETKLIAEPWDAGGLYQLGHFPSISTRWSEWNGCYRDHVKAFLNGDPHQVSSFASRISGSRDIYPAGNSTNSINYICSHDGFTLYDSVAYNHKHNEENGENNRDGTSANYSYNFGCEGETTDPNICQLRERQMKNFFLALFLSQGIPMIKSGDEYGHTAYGNNNHWCLDTKINHFLWDRLAERKEFFSFLCQIITLRTTHAELFNTNFLSEETITWLNSQGLPREWTPDHYLAFELKHPNYSLFIAFYSGNERIEIALPKLRQEHLAYEKIVDSTTGFFSQILSPKLSLEPYSSLVAISRKKKPIEPK</sequence>
<evidence type="ECO:0000259" key="2">
    <source>
        <dbReference type="SMART" id="SM00642"/>
    </source>
</evidence>
<evidence type="ECO:0000313" key="3">
    <source>
        <dbReference type="EMBL" id="AJR10398.1"/>
    </source>
</evidence>